<evidence type="ECO:0000259" key="5">
    <source>
        <dbReference type="Pfam" id="PF07731"/>
    </source>
</evidence>
<evidence type="ECO:0000256" key="2">
    <source>
        <dbReference type="ARBA" id="ARBA00023002"/>
    </source>
</evidence>
<dbReference type="KEGG" id="coh:EAV92_24180"/>
<dbReference type="PANTHER" id="PTHR11709:SF394">
    <property type="entry name" value="FI03373P-RELATED"/>
    <property type="match status" value="1"/>
</dbReference>
<dbReference type="Pfam" id="PF07731">
    <property type="entry name" value="Cu-oxidase_2"/>
    <property type="match status" value="1"/>
</dbReference>
<dbReference type="SUPFAM" id="SSF49503">
    <property type="entry name" value="Cupredoxins"/>
    <property type="match status" value="2"/>
</dbReference>
<gene>
    <name evidence="7" type="ORF">EAV92_24180</name>
</gene>
<dbReference type="InterPro" id="IPR036582">
    <property type="entry name" value="Mao_N_sf"/>
</dbReference>
<feature type="domain" description="Plastocyanin-like" evidence="6">
    <location>
        <begin position="183"/>
        <end position="297"/>
    </location>
</feature>
<evidence type="ECO:0000256" key="1">
    <source>
        <dbReference type="ARBA" id="ARBA00022723"/>
    </source>
</evidence>
<evidence type="ECO:0000313" key="7">
    <source>
        <dbReference type="EMBL" id="AYQ75368.1"/>
    </source>
</evidence>
<evidence type="ECO:0000256" key="3">
    <source>
        <dbReference type="ARBA" id="ARBA00023008"/>
    </source>
</evidence>
<dbReference type="InterPro" id="IPR045087">
    <property type="entry name" value="Cu-oxidase_fam"/>
</dbReference>
<evidence type="ECO:0000259" key="6">
    <source>
        <dbReference type="Pfam" id="PF07732"/>
    </source>
</evidence>
<feature type="chain" id="PRO_5039239344" description="Copper-containing nitrite reductase" evidence="4">
    <location>
        <begin position="24"/>
        <end position="455"/>
    </location>
</feature>
<dbReference type="SUPFAM" id="SSF55383">
    <property type="entry name" value="Copper amine oxidase, domain N"/>
    <property type="match status" value="1"/>
</dbReference>
<dbReference type="GO" id="GO:0016491">
    <property type="term" value="F:oxidoreductase activity"/>
    <property type="evidence" value="ECO:0007669"/>
    <property type="project" value="InterPro"/>
</dbReference>
<dbReference type="InterPro" id="IPR011707">
    <property type="entry name" value="Cu-oxidase-like_N"/>
</dbReference>
<dbReference type="Proteomes" id="UP000269097">
    <property type="component" value="Chromosome"/>
</dbReference>
<dbReference type="CDD" id="cd04202">
    <property type="entry name" value="CuRO_D2_2dMcoN_like"/>
    <property type="match status" value="1"/>
</dbReference>
<keyword evidence="1" id="KW-0479">Metal-binding</keyword>
<name>A0A3G3K4J3_9BACL</name>
<dbReference type="CDD" id="cd13860">
    <property type="entry name" value="CuRO_1_2dMco_1"/>
    <property type="match status" value="1"/>
</dbReference>
<feature type="domain" description="Plastocyanin-like" evidence="5">
    <location>
        <begin position="333"/>
        <end position="433"/>
    </location>
</feature>
<organism evidence="7 8">
    <name type="scientific">Cohnella candidum</name>
    <dbReference type="NCBI Taxonomy" id="2674991"/>
    <lineage>
        <taxon>Bacteria</taxon>
        <taxon>Bacillati</taxon>
        <taxon>Bacillota</taxon>
        <taxon>Bacilli</taxon>
        <taxon>Bacillales</taxon>
        <taxon>Paenibacillaceae</taxon>
        <taxon>Cohnella</taxon>
    </lineage>
</organism>
<reference evidence="7 8" key="1">
    <citation type="submission" date="2018-10" db="EMBL/GenBank/DDBJ databases">
        <title>Genome Sequence of Cohnella sp.</title>
        <authorList>
            <person name="Srinivasan S."/>
            <person name="Kim M.K."/>
        </authorList>
    </citation>
    <scope>NUCLEOTIDE SEQUENCE [LARGE SCALE GENOMIC DNA]</scope>
    <source>
        <strain evidence="7 8">18JY8-7</strain>
    </source>
</reference>
<dbReference type="EMBL" id="CP033433">
    <property type="protein sequence ID" value="AYQ75368.1"/>
    <property type="molecule type" value="Genomic_DNA"/>
</dbReference>
<accession>A0A3G3K4J3</accession>
<sequence>MNMKKKFALWTFVLLLASSMYMLGTIRPDASAHEGSHTTEEGEAAEGSITVYLDGRLLSTPGSVSSDLAEIRVSPQDVADALDLSYRWDEGARTVYIDGKELPAAADPVKIGANVMAVAEPLANALGLQYDYDDAGHTVMLGTPKAEKQFHEEESKVRDVFEGKGLTPAVEADGTKTFTLTAEMADWAPLKGVLTTAWTYNGQVAGPTLRVTEGDKVRIKFLNKLPEPSTIHWHGLHLPNAMDGVPGITQNEVQPGKEFDYEFTASHPGTFMYHAHYDDMKQIVGGLYGAFIIDPAKKPTPVPASGDLADGMAFDKDYTMVLARMNVNAAMDDEPDYFTINGRSYPDTPPIELKKGQTARVRMINIDPVDVHTMHLHGMDFQVIARKGHPVKTVETMNTVLIGPGETVDVAFRADAPGDWMFHCHILDHTMNGGEHANMGAEMGGLITLVKVSDF</sequence>
<dbReference type="AlphaFoldDB" id="A0A3G3K4J3"/>
<keyword evidence="4" id="KW-0732">Signal</keyword>
<dbReference type="InterPro" id="IPR011706">
    <property type="entry name" value="Cu-oxidase_C"/>
</dbReference>
<dbReference type="Gene3D" id="2.60.40.420">
    <property type="entry name" value="Cupredoxins - blue copper proteins"/>
    <property type="match status" value="2"/>
</dbReference>
<evidence type="ECO:0000256" key="4">
    <source>
        <dbReference type="SAM" id="SignalP"/>
    </source>
</evidence>
<evidence type="ECO:0000313" key="8">
    <source>
        <dbReference type="Proteomes" id="UP000269097"/>
    </source>
</evidence>
<evidence type="ECO:0008006" key="9">
    <source>
        <dbReference type="Google" id="ProtNLM"/>
    </source>
</evidence>
<feature type="signal peptide" evidence="4">
    <location>
        <begin position="1"/>
        <end position="23"/>
    </location>
</feature>
<dbReference type="Pfam" id="PF07732">
    <property type="entry name" value="Cu-oxidase_3"/>
    <property type="match status" value="1"/>
</dbReference>
<protein>
    <recommendedName>
        <fullName evidence="9">Copper-containing nitrite reductase</fullName>
    </recommendedName>
</protein>
<dbReference type="InterPro" id="IPR008972">
    <property type="entry name" value="Cupredoxin"/>
</dbReference>
<keyword evidence="3" id="KW-0186">Copper</keyword>
<dbReference type="GO" id="GO:0005507">
    <property type="term" value="F:copper ion binding"/>
    <property type="evidence" value="ECO:0007669"/>
    <property type="project" value="InterPro"/>
</dbReference>
<proteinExistence type="predicted"/>
<keyword evidence="2" id="KW-0560">Oxidoreductase</keyword>
<dbReference type="PANTHER" id="PTHR11709">
    <property type="entry name" value="MULTI-COPPER OXIDASE"/>
    <property type="match status" value="1"/>
</dbReference>
<keyword evidence="8" id="KW-1185">Reference proteome</keyword>